<dbReference type="SUPFAM" id="SSF50129">
    <property type="entry name" value="GroES-like"/>
    <property type="match status" value="1"/>
</dbReference>
<dbReference type="SUPFAM" id="SSF51735">
    <property type="entry name" value="NAD(P)-binding Rossmann-fold domains"/>
    <property type="match status" value="1"/>
</dbReference>
<dbReference type="AlphaFoldDB" id="A0A239JYG2"/>
<feature type="domain" description="Enoyl reductase (ER)" evidence="1">
    <location>
        <begin position="10"/>
        <end position="322"/>
    </location>
</feature>
<accession>A0A239JYG2</accession>
<evidence type="ECO:0000313" key="3">
    <source>
        <dbReference type="Proteomes" id="UP000198393"/>
    </source>
</evidence>
<dbReference type="PANTHER" id="PTHR43677:SF4">
    <property type="entry name" value="QUINONE OXIDOREDUCTASE-LIKE PROTEIN 2"/>
    <property type="match status" value="1"/>
</dbReference>
<dbReference type="SMART" id="SM00829">
    <property type="entry name" value="PKS_ER"/>
    <property type="match status" value="1"/>
</dbReference>
<keyword evidence="3" id="KW-1185">Reference proteome</keyword>
<gene>
    <name evidence="2" type="ORF">SAMN05421640_2296</name>
</gene>
<dbReference type="InterPro" id="IPR011032">
    <property type="entry name" value="GroES-like_sf"/>
</dbReference>
<reference evidence="2 3" key="1">
    <citation type="submission" date="2017-06" db="EMBL/GenBank/DDBJ databases">
        <authorList>
            <person name="Kim H.J."/>
            <person name="Triplett B.A."/>
        </authorList>
    </citation>
    <scope>NUCLEOTIDE SEQUENCE [LARGE SCALE GENOMIC DNA]</scope>
    <source>
        <strain evidence="2 3">DSM 19307</strain>
    </source>
</reference>
<dbReference type="InterPro" id="IPR013149">
    <property type="entry name" value="ADH-like_C"/>
</dbReference>
<dbReference type="Pfam" id="PF08240">
    <property type="entry name" value="ADH_N"/>
    <property type="match status" value="1"/>
</dbReference>
<dbReference type="InterPro" id="IPR051397">
    <property type="entry name" value="Zn-ADH-like_protein"/>
</dbReference>
<dbReference type="Gene3D" id="3.40.50.720">
    <property type="entry name" value="NAD(P)-binding Rossmann-like Domain"/>
    <property type="match status" value="1"/>
</dbReference>
<organism evidence="2 3">
    <name type="scientific">Ekhidna lutea</name>
    <dbReference type="NCBI Taxonomy" id="447679"/>
    <lineage>
        <taxon>Bacteria</taxon>
        <taxon>Pseudomonadati</taxon>
        <taxon>Bacteroidota</taxon>
        <taxon>Cytophagia</taxon>
        <taxon>Cytophagales</taxon>
        <taxon>Reichenbachiellaceae</taxon>
        <taxon>Ekhidna</taxon>
    </lineage>
</organism>
<dbReference type="GO" id="GO:0016491">
    <property type="term" value="F:oxidoreductase activity"/>
    <property type="evidence" value="ECO:0007669"/>
    <property type="project" value="InterPro"/>
</dbReference>
<sequence>MKAILVEELGGPDKLVYRDHEIGEPGPGQVKISVKYAGVNFPDILIIRGKYQFQPDLPFSPGGEVAGVIKAVGSDVTEFNPGDRVVSGTSWGGFAEEALGFAANTQKLPDTVSFKDAAAVLMTHGTVIHALKDRAKLQKGETLAILGASGGVGSAAIQLGKIIGAKVIACASTDEKLSFCKELGADEVFKYNPGNIKQGLKDLTDGRGVDVIFDAVGGDYTEQAFRAIAPMGRFLVVGFASGYVPKIPMNLPLLKSASLTGVFWGNFFRNYPEENKVNIQRLLEMLSSHKLRPMIDSEIPLSKSAEALKKIENRQVLGKIILKT</sequence>
<dbReference type="Gene3D" id="3.90.180.10">
    <property type="entry name" value="Medium-chain alcohol dehydrogenases, catalytic domain"/>
    <property type="match status" value="1"/>
</dbReference>
<dbReference type="OrthoDB" id="9787435at2"/>
<dbReference type="EMBL" id="FZPD01000004">
    <property type="protein sequence ID" value="SNT10512.1"/>
    <property type="molecule type" value="Genomic_DNA"/>
</dbReference>
<dbReference type="Pfam" id="PF00107">
    <property type="entry name" value="ADH_zinc_N"/>
    <property type="match status" value="1"/>
</dbReference>
<dbReference type="Proteomes" id="UP000198393">
    <property type="component" value="Unassembled WGS sequence"/>
</dbReference>
<dbReference type="CDD" id="cd08241">
    <property type="entry name" value="QOR1"/>
    <property type="match status" value="1"/>
</dbReference>
<dbReference type="PANTHER" id="PTHR43677">
    <property type="entry name" value="SHORT-CHAIN DEHYDROGENASE/REDUCTASE"/>
    <property type="match status" value="1"/>
</dbReference>
<proteinExistence type="predicted"/>
<dbReference type="InterPro" id="IPR013154">
    <property type="entry name" value="ADH-like_N"/>
</dbReference>
<dbReference type="InterPro" id="IPR020843">
    <property type="entry name" value="ER"/>
</dbReference>
<dbReference type="InterPro" id="IPR036291">
    <property type="entry name" value="NAD(P)-bd_dom_sf"/>
</dbReference>
<evidence type="ECO:0000259" key="1">
    <source>
        <dbReference type="SMART" id="SM00829"/>
    </source>
</evidence>
<evidence type="ECO:0000313" key="2">
    <source>
        <dbReference type="EMBL" id="SNT10512.1"/>
    </source>
</evidence>
<dbReference type="RefSeq" id="WP_089357020.1">
    <property type="nucleotide sequence ID" value="NZ_FZPD01000004.1"/>
</dbReference>
<protein>
    <submittedName>
        <fullName evidence="2">NADPH2:quinone reductase</fullName>
    </submittedName>
</protein>
<name>A0A239JYG2_EKHLU</name>